<sequence length="83" mass="9051">MADQRDEGITETKTEFVKLLIVEYIVSHIKAVAGGVGWRHLTLSIILELRAKIGEGQGALSGGNILTQGDTLYIHTSGRSRFL</sequence>
<proteinExistence type="predicted"/>
<organism evidence="1 2">
    <name type="scientific">Elysia crispata</name>
    <name type="common">lettuce slug</name>
    <dbReference type="NCBI Taxonomy" id="231223"/>
    <lineage>
        <taxon>Eukaryota</taxon>
        <taxon>Metazoa</taxon>
        <taxon>Spiralia</taxon>
        <taxon>Lophotrochozoa</taxon>
        <taxon>Mollusca</taxon>
        <taxon>Gastropoda</taxon>
        <taxon>Heterobranchia</taxon>
        <taxon>Euthyneura</taxon>
        <taxon>Panpulmonata</taxon>
        <taxon>Sacoglossa</taxon>
        <taxon>Placobranchoidea</taxon>
        <taxon>Plakobranchidae</taxon>
        <taxon>Elysia</taxon>
    </lineage>
</organism>
<protein>
    <submittedName>
        <fullName evidence="1">Uncharacterized protein</fullName>
    </submittedName>
</protein>
<evidence type="ECO:0000313" key="1">
    <source>
        <dbReference type="EMBL" id="KAK3790763.1"/>
    </source>
</evidence>
<dbReference type="AlphaFoldDB" id="A0AAE1AN48"/>
<reference evidence="1" key="1">
    <citation type="journal article" date="2023" name="G3 (Bethesda)">
        <title>A reference genome for the long-term kleptoplast-retaining sea slug Elysia crispata morphotype clarki.</title>
        <authorList>
            <person name="Eastman K.E."/>
            <person name="Pendleton A.L."/>
            <person name="Shaikh M.A."/>
            <person name="Suttiyut T."/>
            <person name="Ogas R."/>
            <person name="Tomko P."/>
            <person name="Gavelis G."/>
            <person name="Widhalm J.R."/>
            <person name="Wisecaver J.H."/>
        </authorList>
    </citation>
    <scope>NUCLEOTIDE SEQUENCE</scope>
    <source>
        <strain evidence="1">ECLA1</strain>
    </source>
</reference>
<name>A0AAE1AN48_9GAST</name>
<gene>
    <name evidence="1" type="ORF">RRG08_038254</name>
</gene>
<keyword evidence="2" id="KW-1185">Reference proteome</keyword>
<dbReference type="Proteomes" id="UP001283361">
    <property type="component" value="Unassembled WGS sequence"/>
</dbReference>
<evidence type="ECO:0000313" key="2">
    <source>
        <dbReference type="Proteomes" id="UP001283361"/>
    </source>
</evidence>
<comment type="caution">
    <text evidence="1">The sequence shown here is derived from an EMBL/GenBank/DDBJ whole genome shotgun (WGS) entry which is preliminary data.</text>
</comment>
<accession>A0AAE1AN48</accession>
<dbReference type="EMBL" id="JAWDGP010001519">
    <property type="protein sequence ID" value="KAK3790763.1"/>
    <property type="molecule type" value="Genomic_DNA"/>
</dbReference>